<dbReference type="AlphaFoldDB" id="A0A1H4K7D5"/>
<dbReference type="EMBL" id="FNSQ01000005">
    <property type="protein sequence ID" value="SEB54431.1"/>
    <property type="molecule type" value="Genomic_DNA"/>
</dbReference>
<dbReference type="SUPFAM" id="SSF52540">
    <property type="entry name" value="P-loop containing nucleoside triphosphate hydrolases"/>
    <property type="match status" value="1"/>
</dbReference>
<accession>A0A1H4K7D5</accession>
<dbReference type="InterPro" id="IPR049050">
    <property type="entry name" value="nSTAND3"/>
</dbReference>
<dbReference type="Pfam" id="PF20720">
    <property type="entry name" value="nSTAND3"/>
    <property type="match status" value="1"/>
</dbReference>
<organism evidence="2 3">
    <name type="scientific">Microbacterium hydrocarbonoxydans</name>
    <dbReference type="NCBI Taxonomy" id="273678"/>
    <lineage>
        <taxon>Bacteria</taxon>
        <taxon>Bacillati</taxon>
        <taxon>Actinomycetota</taxon>
        <taxon>Actinomycetes</taxon>
        <taxon>Micrococcales</taxon>
        <taxon>Microbacteriaceae</taxon>
        <taxon>Microbacterium</taxon>
    </lineage>
</organism>
<gene>
    <name evidence="2" type="ORF">SAMN04489807_1273</name>
</gene>
<proteinExistence type="predicted"/>
<name>A0A1H4K7D5_9MICO</name>
<reference evidence="3" key="1">
    <citation type="submission" date="2016-10" db="EMBL/GenBank/DDBJ databases">
        <authorList>
            <person name="Varghese N."/>
            <person name="Submissions S."/>
        </authorList>
    </citation>
    <scope>NUCLEOTIDE SEQUENCE [LARGE SCALE GENOMIC DNA]</scope>
    <source>
        <strain evidence="3">DSM 16089</strain>
    </source>
</reference>
<evidence type="ECO:0000259" key="1">
    <source>
        <dbReference type="Pfam" id="PF20720"/>
    </source>
</evidence>
<protein>
    <recommendedName>
        <fullName evidence="1">Novel STAND NTPase 3 domain-containing protein</fullName>
    </recommendedName>
</protein>
<feature type="domain" description="Novel STAND NTPase 3" evidence="1">
    <location>
        <begin position="171"/>
        <end position="327"/>
    </location>
</feature>
<dbReference type="Gene3D" id="3.40.50.300">
    <property type="entry name" value="P-loop containing nucleotide triphosphate hydrolases"/>
    <property type="match status" value="1"/>
</dbReference>
<evidence type="ECO:0000313" key="3">
    <source>
        <dbReference type="Proteomes" id="UP000183750"/>
    </source>
</evidence>
<dbReference type="OrthoDB" id="9806903at2"/>
<dbReference type="Proteomes" id="UP000183750">
    <property type="component" value="Unassembled WGS sequence"/>
</dbReference>
<evidence type="ECO:0000313" key="2">
    <source>
        <dbReference type="EMBL" id="SEB54431.1"/>
    </source>
</evidence>
<keyword evidence="3" id="KW-1185">Reference proteome</keyword>
<dbReference type="InterPro" id="IPR027417">
    <property type="entry name" value="P-loop_NTPase"/>
</dbReference>
<dbReference type="RefSeq" id="WP_060926868.1">
    <property type="nucleotide sequence ID" value="NZ_FNSQ01000005.1"/>
</dbReference>
<sequence length="737" mass="81824">MRAFGALSAYDFEILVRDLLQAEWKVLLESFSPGKDGGTDVRLLRGKNLRTVQCKHHPDSALSGIQAKLKKEQAKLGGLKFGEYWLATSARATPASKKSTSELFSDQGLVPERVLGVVDLENLLSRHPNVERTHVKLYLSSLAVLEDVLNHAILDRQRYFLERATSKVKYFVSSDAVSDVHDILDRDGMCIITGPPGVGKTTIAESIALTYVASDYDVFDVRSATEVEEVWRPGQKQIFLYDDFLGQTSLMEKLDRGEDHALDIMARRLSESKTHKLILTTREYILASAQMTYSKLRQPHVLNSKIVVDVGSYSDFEKGQILFNHVYYSILGEAARASLKKGKAYREIVFHRNYNPRLIESVVSAALARGGVAANSGFAEFMLDAFEHPGSLWTNIFAVELNAPQRVLAAVAGSRSRPTDRKRAVDTAHRILAAMGETRRISDQDLDVLEGIFINIVRDDAGTVSLGPKNPSIRDFLVGALITSSEIFSRYLSAASPSALAEVLPLISSNDSRTSKVWSELSRESQVQAMDDLFLSVHEILARTEEADLGARIVRSVAEALRQRAPQGRPLQIVGALHVALCRYAPRVGDQETLTAAFWALEPFLNADEKDALLDAMRESWEETMDIAALPTVLEFERAVDGELAEDIEQWLLNQIEDALENYDRYGFSTEYEMLNSVEGYLGYIEGDVGDVAGRIEAKMASLWEPDEDDYRESRWNSSTRGSEGGAGGLDGLFALI</sequence>